<gene>
    <name evidence="1" type="ORF">DUNSADRAFT_8114</name>
</gene>
<reference evidence="1" key="1">
    <citation type="submission" date="2017-08" db="EMBL/GenBank/DDBJ databases">
        <authorList>
            <person name="Polle J.E."/>
            <person name="Barry K."/>
            <person name="Cushman J."/>
            <person name="Schmutz J."/>
            <person name="Tran D."/>
            <person name="Hathwaick L.T."/>
            <person name="Yim W.C."/>
            <person name="Jenkins J."/>
            <person name="Mckie-Krisberg Z.M."/>
            <person name="Prochnik S."/>
            <person name="Lindquist E."/>
            <person name="Dockter R.B."/>
            <person name="Adam C."/>
            <person name="Molina H."/>
            <person name="Bunkerborg J."/>
            <person name="Jin E."/>
            <person name="Buchheim M."/>
            <person name="Magnuson J."/>
        </authorList>
    </citation>
    <scope>NUCLEOTIDE SEQUENCE</scope>
    <source>
        <strain evidence="1">CCAP 19/18</strain>
    </source>
</reference>
<evidence type="ECO:0008006" key="3">
    <source>
        <dbReference type="Google" id="ProtNLM"/>
    </source>
</evidence>
<name>A0ABQ7GK18_DUNSA</name>
<evidence type="ECO:0000313" key="1">
    <source>
        <dbReference type="EMBL" id="KAF5834965.1"/>
    </source>
</evidence>
<proteinExistence type="predicted"/>
<dbReference type="EMBL" id="MU069729">
    <property type="protein sequence ID" value="KAF5834965.1"/>
    <property type="molecule type" value="Genomic_DNA"/>
</dbReference>
<dbReference type="Proteomes" id="UP000815325">
    <property type="component" value="Unassembled WGS sequence"/>
</dbReference>
<comment type="caution">
    <text evidence="1">The sequence shown here is derived from an EMBL/GenBank/DDBJ whole genome shotgun (WGS) entry which is preliminary data.</text>
</comment>
<evidence type="ECO:0000313" key="2">
    <source>
        <dbReference type="Proteomes" id="UP000815325"/>
    </source>
</evidence>
<organism evidence="1 2">
    <name type="scientific">Dunaliella salina</name>
    <name type="common">Green alga</name>
    <name type="synonym">Protococcus salinus</name>
    <dbReference type="NCBI Taxonomy" id="3046"/>
    <lineage>
        <taxon>Eukaryota</taxon>
        <taxon>Viridiplantae</taxon>
        <taxon>Chlorophyta</taxon>
        <taxon>core chlorophytes</taxon>
        <taxon>Chlorophyceae</taxon>
        <taxon>CS clade</taxon>
        <taxon>Chlamydomonadales</taxon>
        <taxon>Dunaliellaceae</taxon>
        <taxon>Dunaliella</taxon>
    </lineage>
</organism>
<accession>A0ABQ7GK18</accession>
<protein>
    <recommendedName>
        <fullName evidence="3">Encoded protein</fullName>
    </recommendedName>
</protein>
<keyword evidence="2" id="KW-1185">Reference proteome</keyword>
<sequence>MLTDTCAGIAYKLLVSGGQANYSRQGNWPKLRTHITGHPWLSYHTFLLPLRLEPPFLGGEGGIEKEAPVPYDVLVSLLAGRATSFPSMCEHHHAHGNAYSEPFFPFHWCVEQHYTHGNTTLYVLSVLHRLHSCKNRIRIQPSAPNESHAPWHLVPMLLR</sequence>